<accession>A0A517N946</accession>
<dbReference type="OrthoDB" id="9809277at2"/>
<keyword evidence="5 9" id="KW-0378">Hydrolase</keyword>
<dbReference type="PRINTS" id="PR00134">
    <property type="entry name" value="GLHYDRLASE10"/>
</dbReference>
<comment type="catalytic activity">
    <reaction evidence="1 9">
        <text>Endohydrolysis of (1-&gt;4)-beta-D-xylosidic linkages in xylans.</text>
        <dbReference type="EC" id="3.2.1.8"/>
    </reaction>
</comment>
<keyword evidence="12" id="KW-1185">Reference proteome</keyword>
<dbReference type="Proteomes" id="UP000318538">
    <property type="component" value="Chromosome"/>
</dbReference>
<dbReference type="RefSeq" id="WP_145169295.1">
    <property type="nucleotide sequence ID" value="NZ_CP036525.1"/>
</dbReference>
<keyword evidence="3 11" id="KW-0858">Xylan degradation</keyword>
<dbReference type="InterPro" id="IPR017853">
    <property type="entry name" value="GH"/>
</dbReference>
<evidence type="ECO:0000256" key="2">
    <source>
        <dbReference type="ARBA" id="ARBA00007495"/>
    </source>
</evidence>
<evidence type="ECO:0000256" key="7">
    <source>
        <dbReference type="ARBA" id="ARBA00023295"/>
    </source>
</evidence>
<evidence type="ECO:0000259" key="10">
    <source>
        <dbReference type="PROSITE" id="PS51760"/>
    </source>
</evidence>
<dbReference type="GO" id="GO:0045493">
    <property type="term" value="P:xylan catabolic process"/>
    <property type="evidence" value="ECO:0007669"/>
    <property type="project" value="UniProtKB-KW"/>
</dbReference>
<dbReference type="EC" id="3.2.1.8" evidence="9"/>
<dbReference type="GO" id="GO:0031176">
    <property type="term" value="F:endo-1,4-beta-xylanase activity"/>
    <property type="evidence" value="ECO:0007669"/>
    <property type="project" value="UniProtKB-EC"/>
</dbReference>
<evidence type="ECO:0000256" key="6">
    <source>
        <dbReference type="ARBA" id="ARBA00023277"/>
    </source>
</evidence>
<proteinExistence type="inferred from homology"/>
<keyword evidence="4" id="KW-0732">Signal</keyword>
<protein>
    <recommendedName>
        <fullName evidence="9">Beta-xylanase</fullName>
        <ecNumber evidence="9">3.2.1.8</ecNumber>
    </recommendedName>
</protein>
<evidence type="ECO:0000313" key="12">
    <source>
        <dbReference type="Proteomes" id="UP000318538"/>
    </source>
</evidence>
<feature type="domain" description="GH10" evidence="10">
    <location>
        <begin position="256"/>
        <end position="541"/>
    </location>
</feature>
<evidence type="ECO:0000313" key="11">
    <source>
        <dbReference type="EMBL" id="QDT03651.1"/>
    </source>
</evidence>
<dbReference type="InterPro" id="IPR044846">
    <property type="entry name" value="GH10"/>
</dbReference>
<dbReference type="KEGG" id="rlc:K227x_20350"/>
<gene>
    <name evidence="11" type="primary">xynZ_1</name>
    <name evidence="11" type="ORF">K227x_20350</name>
</gene>
<dbReference type="PANTHER" id="PTHR31490:SF88">
    <property type="entry name" value="BETA-XYLANASE"/>
    <property type="match status" value="1"/>
</dbReference>
<dbReference type="SUPFAM" id="SSF51445">
    <property type="entry name" value="(Trans)glycosidases"/>
    <property type="match status" value="1"/>
</dbReference>
<dbReference type="InterPro" id="IPR008979">
    <property type="entry name" value="Galactose-bd-like_sf"/>
</dbReference>
<evidence type="ECO:0000256" key="9">
    <source>
        <dbReference type="RuleBase" id="RU361174"/>
    </source>
</evidence>
<dbReference type="SMART" id="SM00633">
    <property type="entry name" value="Glyco_10"/>
    <property type="match status" value="1"/>
</dbReference>
<organism evidence="11 12">
    <name type="scientific">Rubripirellula lacrimiformis</name>
    <dbReference type="NCBI Taxonomy" id="1930273"/>
    <lineage>
        <taxon>Bacteria</taxon>
        <taxon>Pseudomonadati</taxon>
        <taxon>Planctomycetota</taxon>
        <taxon>Planctomycetia</taxon>
        <taxon>Pirellulales</taxon>
        <taxon>Pirellulaceae</taxon>
        <taxon>Rubripirellula</taxon>
    </lineage>
</organism>
<dbReference type="SUPFAM" id="SSF49785">
    <property type="entry name" value="Galactose-binding domain-like"/>
    <property type="match status" value="1"/>
</dbReference>
<evidence type="ECO:0000256" key="5">
    <source>
        <dbReference type="ARBA" id="ARBA00022801"/>
    </source>
</evidence>
<dbReference type="EMBL" id="CP036525">
    <property type="protein sequence ID" value="QDT03651.1"/>
    <property type="molecule type" value="Genomic_DNA"/>
</dbReference>
<name>A0A517N946_9BACT</name>
<dbReference type="PANTHER" id="PTHR31490">
    <property type="entry name" value="GLYCOSYL HYDROLASE"/>
    <property type="match status" value="1"/>
</dbReference>
<keyword evidence="7 9" id="KW-0326">Glycosidase</keyword>
<evidence type="ECO:0000256" key="1">
    <source>
        <dbReference type="ARBA" id="ARBA00000681"/>
    </source>
</evidence>
<dbReference type="AlphaFoldDB" id="A0A517N946"/>
<comment type="similarity">
    <text evidence="2 9">Belongs to the glycosyl hydrolase 10 (cellulase F) family.</text>
</comment>
<sequence length="592" mass="66335">MRILSLIVFTLILVGHSDAESPLPAGGHRVVESDSSIIDKLDVRLADGTWGTSVISAVDHPQFEKSLRIDLTKQPQNTWDASFGIATTGPVAKDDILLVGFWLRGNALENDGGAVAEFVFERFGEPYTKSIQFLAESPADGSWEHYWVRFRSLEDYDAGVAGLNFQLGYQRETIEIAGLEAWNFGKDFNIDSLPNTQLTYQGRSPSADWRTESAQRIETLRKRDIKITLVDENGDPRSGVKVSVELDRHAFDFGSAVSVPMVTGQGPDHDRYRETFLDTFNCAVIENGLKWGVWEQTQDRRTATLDTLRWLKQEGVPSRGHVMVWPSFKNSPGWVAPIADHPQSLAHTIDTHIRDVGYATRGLVRDWDVLNEVFDNLDWTRILGDQAMVGWFKLADEVAPDADLYYNDYAGLVRGGFPTKHKDHFEETIRYLKDNGAPIDGIGIQSHFGSLLTPPQRLIAELDRWHALGLKVLITEFDVVVPDDQLQADFTRDFLTACFSHPAVVGVLTWGFWEGAHWKPDAALFSKDWSPTPMGSQWIRLTQQEWTTKTSVVTDQNGVAGFRGFAGTYNVTVGDEAYRVDASQDGEAQRID</sequence>
<keyword evidence="6 9" id="KW-0119">Carbohydrate metabolism</keyword>
<keyword evidence="8 9" id="KW-0624">Polysaccharide degradation</keyword>
<evidence type="ECO:0000256" key="4">
    <source>
        <dbReference type="ARBA" id="ARBA00022729"/>
    </source>
</evidence>
<dbReference type="InterPro" id="IPR001000">
    <property type="entry name" value="GH10_dom"/>
</dbReference>
<evidence type="ECO:0000256" key="3">
    <source>
        <dbReference type="ARBA" id="ARBA00022651"/>
    </source>
</evidence>
<reference evidence="11 12" key="1">
    <citation type="submission" date="2019-02" db="EMBL/GenBank/DDBJ databases">
        <title>Deep-cultivation of Planctomycetes and their phenomic and genomic characterization uncovers novel biology.</title>
        <authorList>
            <person name="Wiegand S."/>
            <person name="Jogler M."/>
            <person name="Boedeker C."/>
            <person name="Pinto D."/>
            <person name="Vollmers J."/>
            <person name="Rivas-Marin E."/>
            <person name="Kohn T."/>
            <person name="Peeters S.H."/>
            <person name="Heuer A."/>
            <person name="Rast P."/>
            <person name="Oberbeckmann S."/>
            <person name="Bunk B."/>
            <person name="Jeske O."/>
            <person name="Meyerdierks A."/>
            <person name="Storesund J.E."/>
            <person name="Kallscheuer N."/>
            <person name="Luecker S."/>
            <person name="Lage O.M."/>
            <person name="Pohl T."/>
            <person name="Merkel B.J."/>
            <person name="Hornburger P."/>
            <person name="Mueller R.-W."/>
            <person name="Bruemmer F."/>
            <person name="Labrenz M."/>
            <person name="Spormann A.M."/>
            <person name="Op den Camp H."/>
            <person name="Overmann J."/>
            <person name="Amann R."/>
            <person name="Jetten M.S.M."/>
            <person name="Mascher T."/>
            <person name="Medema M.H."/>
            <person name="Devos D.P."/>
            <person name="Kaster A.-K."/>
            <person name="Ovreas L."/>
            <person name="Rohde M."/>
            <person name="Galperin M.Y."/>
            <person name="Jogler C."/>
        </authorList>
    </citation>
    <scope>NUCLEOTIDE SEQUENCE [LARGE SCALE GENOMIC DNA]</scope>
    <source>
        <strain evidence="11 12">K22_7</strain>
    </source>
</reference>
<dbReference type="PROSITE" id="PS51760">
    <property type="entry name" value="GH10_2"/>
    <property type="match status" value="1"/>
</dbReference>
<dbReference type="Pfam" id="PF00331">
    <property type="entry name" value="Glyco_hydro_10"/>
    <property type="match status" value="1"/>
</dbReference>
<evidence type="ECO:0000256" key="8">
    <source>
        <dbReference type="ARBA" id="ARBA00023326"/>
    </source>
</evidence>
<dbReference type="Gene3D" id="3.20.20.80">
    <property type="entry name" value="Glycosidases"/>
    <property type="match status" value="1"/>
</dbReference>